<comment type="similarity">
    <text evidence="1">Belongs to the LytR/CpsA/Psr (LCP) family.</text>
</comment>
<dbReference type="InterPro" id="IPR050922">
    <property type="entry name" value="LytR/CpsA/Psr_CW_biosynth"/>
</dbReference>
<organism evidence="3 4">
    <name type="scientific">Nocardioides albertanoniae</name>
    <dbReference type="NCBI Taxonomy" id="1175486"/>
    <lineage>
        <taxon>Bacteria</taxon>
        <taxon>Bacillati</taxon>
        <taxon>Actinomycetota</taxon>
        <taxon>Actinomycetes</taxon>
        <taxon>Propionibacteriales</taxon>
        <taxon>Nocardioidaceae</taxon>
        <taxon>Nocardioides</taxon>
    </lineage>
</organism>
<dbReference type="InterPro" id="IPR004474">
    <property type="entry name" value="LytR_CpsA_psr"/>
</dbReference>
<proteinExistence type="inferred from homology"/>
<dbReference type="RefSeq" id="WP_141779383.1">
    <property type="nucleotide sequence ID" value="NZ_VFOV01000001.1"/>
</dbReference>
<dbReference type="PANTHER" id="PTHR33392">
    <property type="entry name" value="POLYISOPRENYL-TEICHOIC ACID--PEPTIDOGLYCAN TEICHOIC ACID TRANSFERASE TAGU"/>
    <property type="match status" value="1"/>
</dbReference>
<protein>
    <submittedName>
        <fullName evidence="3">LytR family transcriptional attenuator</fullName>
    </submittedName>
</protein>
<comment type="caution">
    <text evidence="3">The sequence shown here is derived from an EMBL/GenBank/DDBJ whole genome shotgun (WGS) entry which is preliminary data.</text>
</comment>
<dbReference type="PANTHER" id="PTHR33392:SF6">
    <property type="entry name" value="POLYISOPRENYL-TEICHOIC ACID--PEPTIDOGLYCAN TEICHOIC ACID TRANSFERASE TAGU"/>
    <property type="match status" value="1"/>
</dbReference>
<evidence type="ECO:0000313" key="3">
    <source>
        <dbReference type="EMBL" id="TQL67262.1"/>
    </source>
</evidence>
<name>A0A543A3W5_9ACTN</name>
<evidence type="ECO:0000256" key="1">
    <source>
        <dbReference type="ARBA" id="ARBA00006068"/>
    </source>
</evidence>
<evidence type="ECO:0000259" key="2">
    <source>
        <dbReference type="Pfam" id="PF03816"/>
    </source>
</evidence>
<dbReference type="OrthoDB" id="9782542at2"/>
<accession>A0A543A3W5</accession>
<dbReference type="Proteomes" id="UP000320209">
    <property type="component" value="Unassembled WGS sequence"/>
</dbReference>
<dbReference type="NCBIfam" id="TIGR00350">
    <property type="entry name" value="lytR_cpsA_psr"/>
    <property type="match status" value="1"/>
</dbReference>
<dbReference type="EMBL" id="VFOV01000001">
    <property type="protein sequence ID" value="TQL67262.1"/>
    <property type="molecule type" value="Genomic_DNA"/>
</dbReference>
<feature type="domain" description="Cell envelope-related transcriptional attenuator" evidence="2">
    <location>
        <begin position="91"/>
        <end position="233"/>
    </location>
</feature>
<reference evidence="3 4" key="1">
    <citation type="submission" date="2019-06" db="EMBL/GenBank/DDBJ databases">
        <title>Sequencing the genomes of 1000 actinobacteria strains.</title>
        <authorList>
            <person name="Klenk H.-P."/>
        </authorList>
    </citation>
    <scope>NUCLEOTIDE SEQUENCE [LARGE SCALE GENOMIC DNA]</scope>
    <source>
        <strain evidence="3 4">DSM 25218</strain>
    </source>
</reference>
<dbReference type="Gene3D" id="3.40.630.190">
    <property type="entry name" value="LCP protein"/>
    <property type="match status" value="1"/>
</dbReference>
<gene>
    <name evidence="3" type="ORF">FB381_1136</name>
</gene>
<dbReference type="Pfam" id="PF03816">
    <property type="entry name" value="LytR_cpsA_psr"/>
    <property type="match status" value="1"/>
</dbReference>
<sequence>MKKSRILLALGIAFVVIVGAVGGTGWYLAHRLDRQVKSVDVFGGLEERPAAATDAAAGSMNILLLGTDGRTGDHATTGTEATATWTPGEQRADTMMLLHLSADRRSASVISIPRDSWVRIPGHGKAKVNAAFSEGGPRLSVQTVERLTGVRIDHVAWVDWAGFEEIGDLLGGVEVYVPETVHDSARHRTWTEGKHLLTGEEALLYVRQRYGLPGGDLDRVKRQQYVLRSILRGLRDSVDPKDPKKAYDLLDVITRHLTVDSGFSGGDLRGLALDLARMPSSDLTFFTAPVAGLGKEGKQSVVYLDMRKGRDLWEAVRSDDVDSWLDQNPGVVTGKTVS</sequence>
<evidence type="ECO:0000313" key="4">
    <source>
        <dbReference type="Proteomes" id="UP000320209"/>
    </source>
</evidence>
<dbReference type="AlphaFoldDB" id="A0A543A3W5"/>
<keyword evidence="4" id="KW-1185">Reference proteome</keyword>